<dbReference type="PANTHER" id="PTHR35301:SF1">
    <property type="entry name" value="CLAVATA3_ESR (CLE)-RELATED PROTEIN 41-RELATED"/>
    <property type="match status" value="1"/>
</dbReference>
<evidence type="ECO:0000256" key="1">
    <source>
        <dbReference type="SAM" id="MobiDB-lite"/>
    </source>
</evidence>
<accession>A0ABR2APD3</accession>
<dbReference type="InterPro" id="IPR037495">
    <property type="entry name" value="CLE41/42/44"/>
</dbReference>
<sequence>MAISCTYEKPHFPFLLLALLFLFLLLLNPSANPIDSSKPTPAIPFKRLLLHNSSTMDFHSRQRASSSESSRREFGAEAHEVPSGPNPISNREGGKKGIWSAGPKWEKHLSEEL</sequence>
<feature type="chain" id="PRO_5046144886" evidence="2">
    <location>
        <begin position="32"/>
        <end position="113"/>
    </location>
</feature>
<dbReference type="PANTHER" id="PTHR35301">
    <property type="entry name" value="CLAVATA3/ESR (CLE)-RELATED PROTEIN 41-RELATED"/>
    <property type="match status" value="1"/>
</dbReference>
<keyword evidence="2" id="KW-0732">Signal</keyword>
<evidence type="ECO:0000313" key="3">
    <source>
        <dbReference type="EMBL" id="KAK8495691.1"/>
    </source>
</evidence>
<evidence type="ECO:0000313" key="4">
    <source>
        <dbReference type="Proteomes" id="UP001472677"/>
    </source>
</evidence>
<keyword evidence="4" id="KW-1185">Reference proteome</keyword>
<evidence type="ECO:0000256" key="2">
    <source>
        <dbReference type="SAM" id="SignalP"/>
    </source>
</evidence>
<dbReference type="EMBL" id="JBBPBM010000417">
    <property type="protein sequence ID" value="KAK8495691.1"/>
    <property type="molecule type" value="Genomic_DNA"/>
</dbReference>
<protein>
    <submittedName>
        <fullName evidence="3">Uncharacterized protein</fullName>
    </submittedName>
</protein>
<comment type="caution">
    <text evidence="3">The sequence shown here is derived from an EMBL/GenBank/DDBJ whole genome shotgun (WGS) entry which is preliminary data.</text>
</comment>
<proteinExistence type="predicted"/>
<reference evidence="3 4" key="1">
    <citation type="journal article" date="2024" name="G3 (Bethesda)">
        <title>Genome assembly of Hibiscus sabdariffa L. provides insights into metabolisms of medicinal natural products.</title>
        <authorList>
            <person name="Kim T."/>
        </authorList>
    </citation>
    <scope>NUCLEOTIDE SEQUENCE [LARGE SCALE GENOMIC DNA]</scope>
    <source>
        <strain evidence="3">TK-2024</strain>
        <tissue evidence="3">Old leaves</tissue>
    </source>
</reference>
<feature type="region of interest" description="Disordered" evidence="1">
    <location>
        <begin position="56"/>
        <end position="113"/>
    </location>
</feature>
<organism evidence="3 4">
    <name type="scientific">Hibiscus sabdariffa</name>
    <name type="common">roselle</name>
    <dbReference type="NCBI Taxonomy" id="183260"/>
    <lineage>
        <taxon>Eukaryota</taxon>
        <taxon>Viridiplantae</taxon>
        <taxon>Streptophyta</taxon>
        <taxon>Embryophyta</taxon>
        <taxon>Tracheophyta</taxon>
        <taxon>Spermatophyta</taxon>
        <taxon>Magnoliopsida</taxon>
        <taxon>eudicotyledons</taxon>
        <taxon>Gunneridae</taxon>
        <taxon>Pentapetalae</taxon>
        <taxon>rosids</taxon>
        <taxon>malvids</taxon>
        <taxon>Malvales</taxon>
        <taxon>Malvaceae</taxon>
        <taxon>Malvoideae</taxon>
        <taxon>Hibiscus</taxon>
    </lineage>
</organism>
<feature type="compositionally biased region" description="Basic and acidic residues" evidence="1">
    <location>
        <begin position="69"/>
        <end position="80"/>
    </location>
</feature>
<feature type="signal peptide" evidence="2">
    <location>
        <begin position="1"/>
        <end position="31"/>
    </location>
</feature>
<feature type="compositionally biased region" description="Basic and acidic residues" evidence="1">
    <location>
        <begin position="104"/>
        <end position="113"/>
    </location>
</feature>
<name>A0ABR2APD3_9ROSI</name>
<gene>
    <name evidence="3" type="ORF">V6N12_005597</name>
</gene>
<dbReference type="Proteomes" id="UP001472677">
    <property type="component" value="Unassembled WGS sequence"/>
</dbReference>